<keyword evidence="2" id="KW-1185">Reference proteome</keyword>
<dbReference type="PANTHER" id="PTHR35750">
    <property type="entry name" value="PHOSPHOLIPID HYDROPEROXIDE GLUTATHIONE PEROXIDASE"/>
    <property type="match status" value="1"/>
</dbReference>
<protein>
    <submittedName>
        <fullName evidence="1">Uncharacterized protein</fullName>
    </submittedName>
</protein>
<name>A0A6A1VT93_9ROSI</name>
<sequence>MSVVFVVPQGLQSSPRDKRQGLRWYAKRLRIDEDGDIADEFLNEVMEETPTNTEDHQRPFPRFEVKYSTRPAKVKNLVLSQEGKIQCVEHQGRLQWV</sequence>
<accession>A0A6A1VT93</accession>
<dbReference type="OrthoDB" id="550279at2759"/>
<reference evidence="1 2" key="1">
    <citation type="journal article" date="2019" name="Plant Biotechnol. J.">
        <title>The red bayberry genome and genetic basis of sex determination.</title>
        <authorList>
            <person name="Jia H.M."/>
            <person name="Jia H.J."/>
            <person name="Cai Q.L."/>
            <person name="Wang Y."/>
            <person name="Zhao H.B."/>
            <person name="Yang W.F."/>
            <person name="Wang G.Y."/>
            <person name="Li Y.H."/>
            <person name="Zhan D.L."/>
            <person name="Shen Y.T."/>
            <person name="Niu Q.F."/>
            <person name="Chang L."/>
            <person name="Qiu J."/>
            <person name="Zhao L."/>
            <person name="Xie H.B."/>
            <person name="Fu W.Y."/>
            <person name="Jin J."/>
            <person name="Li X.W."/>
            <person name="Jiao Y."/>
            <person name="Zhou C.C."/>
            <person name="Tu T."/>
            <person name="Chai C.Y."/>
            <person name="Gao J.L."/>
            <person name="Fan L.J."/>
            <person name="van de Weg E."/>
            <person name="Wang J.Y."/>
            <person name="Gao Z.S."/>
        </authorList>
    </citation>
    <scope>NUCLEOTIDE SEQUENCE [LARGE SCALE GENOMIC DNA]</scope>
    <source>
        <tissue evidence="1">Leaves</tissue>
    </source>
</reference>
<dbReference type="AlphaFoldDB" id="A0A6A1VT93"/>
<dbReference type="Proteomes" id="UP000516437">
    <property type="component" value="Chromosome 4"/>
</dbReference>
<dbReference type="PANTHER" id="PTHR35750:SF1">
    <property type="entry name" value="PHOSPHOLIPID HYDROPEROXIDE GLUTATHIONE PEROXIDASE"/>
    <property type="match status" value="1"/>
</dbReference>
<gene>
    <name evidence="1" type="ORF">CJ030_MR4G028679</name>
</gene>
<comment type="caution">
    <text evidence="1">The sequence shown here is derived from an EMBL/GenBank/DDBJ whole genome shotgun (WGS) entry which is preliminary data.</text>
</comment>
<proteinExistence type="predicted"/>
<evidence type="ECO:0000313" key="1">
    <source>
        <dbReference type="EMBL" id="KAB1215905.1"/>
    </source>
</evidence>
<evidence type="ECO:0000313" key="2">
    <source>
        <dbReference type="Proteomes" id="UP000516437"/>
    </source>
</evidence>
<organism evidence="1 2">
    <name type="scientific">Morella rubra</name>
    <name type="common">Chinese bayberry</name>
    <dbReference type="NCBI Taxonomy" id="262757"/>
    <lineage>
        <taxon>Eukaryota</taxon>
        <taxon>Viridiplantae</taxon>
        <taxon>Streptophyta</taxon>
        <taxon>Embryophyta</taxon>
        <taxon>Tracheophyta</taxon>
        <taxon>Spermatophyta</taxon>
        <taxon>Magnoliopsida</taxon>
        <taxon>eudicotyledons</taxon>
        <taxon>Gunneridae</taxon>
        <taxon>Pentapetalae</taxon>
        <taxon>rosids</taxon>
        <taxon>fabids</taxon>
        <taxon>Fagales</taxon>
        <taxon>Myricaceae</taxon>
        <taxon>Morella</taxon>
    </lineage>
</organism>
<dbReference type="EMBL" id="RXIC02000022">
    <property type="protein sequence ID" value="KAB1215905.1"/>
    <property type="molecule type" value="Genomic_DNA"/>
</dbReference>